<evidence type="ECO:0000313" key="2">
    <source>
        <dbReference type="EMBL" id="KAK4033358.1"/>
    </source>
</evidence>
<dbReference type="AlphaFoldDB" id="A0AAN6SN42"/>
<gene>
    <name evidence="2" type="ORF">C8A01DRAFT_40188</name>
</gene>
<accession>A0AAN6SN42</accession>
<reference evidence="3" key="1">
    <citation type="journal article" date="2023" name="Mol. Phylogenet. Evol.">
        <title>Genome-scale phylogeny and comparative genomics of the fungal order Sordariales.</title>
        <authorList>
            <person name="Hensen N."/>
            <person name="Bonometti L."/>
            <person name="Westerberg I."/>
            <person name="Brannstrom I.O."/>
            <person name="Guillou S."/>
            <person name="Cros-Aarteil S."/>
            <person name="Calhoun S."/>
            <person name="Haridas S."/>
            <person name="Kuo A."/>
            <person name="Mondo S."/>
            <person name="Pangilinan J."/>
            <person name="Riley R."/>
            <person name="LaButti K."/>
            <person name="Andreopoulos B."/>
            <person name="Lipzen A."/>
            <person name="Chen C."/>
            <person name="Yan M."/>
            <person name="Daum C."/>
            <person name="Ng V."/>
            <person name="Clum A."/>
            <person name="Steindorff A."/>
            <person name="Ohm R.A."/>
            <person name="Martin F."/>
            <person name="Silar P."/>
            <person name="Natvig D.O."/>
            <person name="Lalanne C."/>
            <person name="Gautier V."/>
            <person name="Ament-Velasquez S.L."/>
            <person name="Kruys A."/>
            <person name="Hutchinson M.I."/>
            <person name="Powell A.J."/>
            <person name="Barry K."/>
            <person name="Miller A.N."/>
            <person name="Grigoriev I.V."/>
            <person name="Debuchy R."/>
            <person name="Gladieux P."/>
            <person name="Hiltunen Thoren M."/>
            <person name="Johannesson H."/>
        </authorList>
    </citation>
    <scope>NUCLEOTIDE SEQUENCE [LARGE SCALE GENOMIC DNA]</scope>
    <source>
        <strain evidence="3">CBS 284.82</strain>
    </source>
</reference>
<sequence length="93" mass="9928">MSPLSNIDMSPLSNIDMSPSTYPVTILCLPVLAVLVVLAFKEAIRSLLLNPLGGDGHLCALRLSVEVVTGPPQLEFQRTTPSKGLQIVDEDGI</sequence>
<protein>
    <submittedName>
        <fullName evidence="2">Uncharacterized protein</fullName>
    </submittedName>
</protein>
<evidence type="ECO:0000313" key="3">
    <source>
        <dbReference type="Proteomes" id="UP001303115"/>
    </source>
</evidence>
<evidence type="ECO:0000256" key="1">
    <source>
        <dbReference type="SAM" id="Phobius"/>
    </source>
</evidence>
<dbReference type="EMBL" id="MU854535">
    <property type="protein sequence ID" value="KAK4033358.1"/>
    <property type="molecule type" value="Genomic_DNA"/>
</dbReference>
<keyword evidence="1" id="KW-1133">Transmembrane helix</keyword>
<proteinExistence type="predicted"/>
<dbReference type="Proteomes" id="UP001303115">
    <property type="component" value="Unassembled WGS sequence"/>
</dbReference>
<keyword evidence="3" id="KW-1185">Reference proteome</keyword>
<organism evidence="2 3">
    <name type="scientific">Parachaetomium inaequale</name>
    <dbReference type="NCBI Taxonomy" id="2588326"/>
    <lineage>
        <taxon>Eukaryota</taxon>
        <taxon>Fungi</taxon>
        <taxon>Dikarya</taxon>
        <taxon>Ascomycota</taxon>
        <taxon>Pezizomycotina</taxon>
        <taxon>Sordariomycetes</taxon>
        <taxon>Sordariomycetidae</taxon>
        <taxon>Sordariales</taxon>
        <taxon>Chaetomiaceae</taxon>
        <taxon>Parachaetomium</taxon>
    </lineage>
</organism>
<name>A0AAN6SN42_9PEZI</name>
<comment type="caution">
    <text evidence="2">The sequence shown here is derived from an EMBL/GenBank/DDBJ whole genome shotgun (WGS) entry which is preliminary data.</text>
</comment>
<keyword evidence="1" id="KW-0472">Membrane</keyword>
<feature type="transmembrane region" description="Helical" evidence="1">
    <location>
        <begin position="20"/>
        <end position="40"/>
    </location>
</feature>
<keyword evidence="1" id="KW-0812">Transmembrane</keyword>